<proteinExistence type="inferred from homology"/>
<comment type="cofactor">
    <cofactor evidence="7">
        <name>Mg(2+)</name>
        <dbReference type="ChEBI" id="CHEBI:18420"/>
    </cofactor>
</comment>
<evidence type="ECO:0000256" key="3">
    <source>
        <dbReference type="ARBA" id="ARBA00013269"/>
    </source>
</evidence>
<dbReference type="InterPro" id="IPR036135">
    <property type="entry name" value="MoeA_linker/N_sf"/>
</dbReference>
<evidence type="ECO:0000313" key="10">
    <source>
        <dbReference type="Proteomes" id="UP000559117"/>
    </source>
</evidence>
<dbReference type="EMBL" id="JACHFH010000006">
    <property type="protein sequence ID" value="MBB5335602.1"/>
    <property type="molecule type" value="Genomic_DNA"/>
</dbReference>
<name>A0A840UMY0_9FIRM</name>
<reference evidence="9 10" key="1">
    <citation type="submission" date="2020-08" db="EMBL/GenBank/DDBJ databases">
        <title>Genomic Encyclopedia of Type Strains, Phase IV (KMG-IV): sequencing the most valuable type-strain genomes for metagenomic binning, comparative biology and taxonomic classification.</title>
        <authorList>
            <person name="Goeker M."/>
        </authorList>
    </citation>
    <scope>NUCLEOTIDE SEQUENCE [LARGE SCALE GENOMIC DNA]</scope>
    <source>
        <strain evidence="9 10">DSM 24661</strain>
    </source>
</reference>
<dbReference type="InterPro" id="IPR038987">
    <property type="entry name" value="MoeA-like"/>
</dbReference>
<keyword evidence="10" id="KW-1185">Reference proteome</keyword>
<evidence type="ECO:0000256" key="6">
    <source>
        <dbReference type="ARBA" id="ARBA00047317"/>
    </source>
</evidence>
<comment type="caution">
    <text evidence="9">The sequence shown here is derived from an EMBL/GenBank/DDBJ whole genome shotgun (WGS) entry which is preliminary data.</text>
</comment>
<dbReference type="PANTHER" id="PTHR10192:SF5">
    <property type="entry name" value="GEPHYRIN"/>
    <property type="match status" value="1"/>
</dbReference>
<keyword evidence="7" id="KW-0479">Metal-binding</keyword>
<sequence>MEYRKYVEKGLMPSRQAMKKLLRDRVSFKFQVEEVELMEALNRIAAEDIATRRMLPNLPVGKMDGIGVRAKDFETGMPDTYLWENGREYVFVNTGCSITAPYDTLILIEDIDFIEGHLVIKKTPEPGQLVDPPGSSINDAEIILHKYQQITPAAMGILAAGGVKRVAVIKKPKVVFIPTGDELAQWSIDNLPAGTNIESNGMMIYAFLKQYQADPVIFPIVRDNKEALYDALQQAAQQADLILINAGSSKGTKDYTLDILENKGQVVVYELGCRPGKHSSFSFFAGKPVLGMAGPPNGAELAARFYVKTLLDNYYHQAEQEAIIVEAVAEFSFKAPDNYDFCIQAHVYCKENSYYVQRINPKAVTRPQLLEKCNAYIYLPVSKEVHLGDKLTAELIVGKEVLGTE</sequence>
<gene>
    <name evidence="9" type="ORF">HNR32_000729</name>
</gene>
<evidence type="ECO:0000256" key="2">
    <source>
        <dbReference type="ARBA" id="ARBA00010763"/>
    </source>
</evidence>
<dbReference type="PANTHER" id="PTHR10192">
    <property type="entry name" value="MOLYBDOPTERIN BIOSYNTHESIS PROTEIN"/>
    <property type="match status" value="1"/>
</dbReference>
<dbReference type="SUPFAM" id="SSF53218">
    <property type="entry name" value="Molybdenum cofactor biosynthesis proteins"/>
    <property type="match status" value="1"/>
</dbReference>
<dbReference type="Gene3D" id="3.40.980.10">
    <property type="entry name" value="MoaB/Mog-like domain"/>
    <property type="match status" value="1"/>
</dbReference>
<dbReference type="GO" id="GO:0005829">
    <property type="term" value="C:cytosol"/>
    <property type="evidence" value="ECO:0007669"/>
    <property type="project" value="TreeGrafter"/>
</dbReference>
<dbReference type="InterPro" id="IPR036425">
    <property type="entry name" value="MoaB/Mog-like_dom_sf"/>
</dbReference>
<keyword evidence="7" id="KW-0460">Magnesium</keyword>
<dbReference type="GO" id="GO:0061599">
    <property type="term" value="F:molybdopterin molybdotransferase activity"/>
    <property type="evidence" value="ECO:0007669"/>
    <property type="project" value="UniProtKB-UniRule"/>
</dbReference>
<dbReference type="SMART" id="SM00852">
    <property type="entry name" value="MoCF_biosynth"/>
    <property type="match status" value="1"/>
</dbReference>
<dbReference type="SUPFAM" id="SSF63882">
    <property type="entry name" value="MoeA N-terminal region -like"/>
    <property type="match status" value="1"/>
</dbReference>
<keyword evidence="7" id="KW-0501">Molybdenum cofactor biosynthesis</keyword>
<dbReference type="InterPro" id="IPR036688">
    <property type="entry name" value="MoeA_C_domain_IV_sf"/>
</dbReference>
<feature type="domain" description="MoaB/Mog" evidence="8">
    <location>
        <begin position="175"/>
        <end position="313"/>
    </location>
</feature>
<dbReference type="UniPathway" id="UPA00344"/>
<evidence type="ECO:0000256" key="5">
    <source>
        <dbReference type="ARBA" id="ARBA00022505"/>
    </source>
</evidence>
<dbReference type="EC" id="2.10.1.1" evidence="3 7"/>
<evidence type="ECO:0000256" key="7">
    <source>
        <dbReference type="RuleBase" id="RU365090"/>
    </source>
</evidence>
<evidence type="ECO:0000259" key="8">
    <source>
        <dbReference type="SMART" id="SM00852"/>
    </source>
</evidence>
<accession>A0A840UMY0</accession>
<comment type="similarity">
    <text evidence="2 7">Belongs to the MoeA family.</text>
</comment>
<dbReference type="Gene3D" id="3.90.105.10">
    <property type="entry name" value="Molybdopterin biosynthesis moea protein, domain 2"/>
    <property type="match status" value="1"/>
</dbReference>
<dbReference type="InterPro" id="IPR005110">
    <property type="entry name" value="MoeA_linker/N"/>
</dbReference>
<dbReference type="InterPro" id="IPR001453">
    <property type="entry name" value="MoaB/Mog_dom"/>
</dbReference>
<dbReference type="AlphaFoldDB" id="A0A840UMY0"/>
<evidence type="ECO:0000313" key="9">
    <source>
        <dbReference type="EMBL" id="MBB5335602.1"/>
    </source>
</evidence>
<dbReference type="GO" id="GO:0046872">
    <property type="term" value="F:metal ion binding"/>
    <property type="evidence" value="ECO:0007669"/>
    <property type="project" value="UniProtKB-UniRule"/>
</dbReference>
<dbReference type="RefSeq" id="WP_183859733.1">
    <property type="nucleotide sequence ID" value="NZ_JACHFH010000006.1"/>
</dbReference>
<keyword evidence="5 7" id="KW-0500">Molybdenum</keyword>
<dbReference type="Pfam" id="PF03453">
    <property type="entry name" value="MoeA_N"/>
    <property type="match status" value="1"/>
</dbReference>
<dbReference type="Pfam" id="PF00994">
    <property type="entry name" value="MoCF_biosynth"/>
    <property type="match status" value="1"/>
</dbReference>
<evidence type="ECO:0000256" key="4">
    <source>
        <dbReference type="ARBA" id="ARBA00021108"/>
    </source>
</evidence>
<evidence type="ECO:0000256" key="1">
    <source>
        <dbReference type="ARBA" id="ARBA00002901"/>
    </source>
</evidence>
<dbReference type="Gene3D" id="2.40.340.10">
    <property type="entry name" value="MoeA, C-terminal, domain IV"/>
    <property type="match status" value="1"/>
</dbReference>
<keyword evidence="7 9" id="KW-0808">Transferase</keyword>
<dbReference type="GO" id="GO:0006777">
    <property type="term" value="P:Mo-molybdopterin cofactor biosynthetic process"/>
    <property type="evidence" value="ECO:0007669"/>
    <property type="project" value="UniProtKB-UniRule"/>
</dbReference>
<organism evidence="9 10">
    <name type="scientific">Pectinatus brassicae</name>
    <dbReference type="NCBI Taxonomy" id="862415"/>
    <lineage>
        <taxon>Bacteria</taxon>
        <taxon>Bacillati</taxon>
        <taxon>Bacillota</taxon>
        <taxon>Negativicutes</taxon>
        <taxon>Selenomonadales</taxon>
        <taxon>Selenomonadaceae</taxon>
        <taxon>Pectinatus</taxon>
    </lineage>
</organism>
<comment type="function">
    <text evidence="1 7">Catalyzes the insertion of molybdate into adenylated molybdopterin with the concomitant release of AMP.</text>
</comment>
<protein>
    <recommendedName>
        <fullName evidence="4 7">Molybdopterin molybdenumtransferase</fullName>
        <ecNumber evidence="3 7">2.10.1.1</ecNumber>
    </recommendedName>
</protein>
<comment type="catalytic activity">
    <reaction evidence="6">
        <text>adenylyl-molybdopterin + molybdate = Mo-molybdopterin + AMP + H(+)</text>
        <dbReference type="Rhea" id="RHEA:35047"/>
        <dbReference type="ChEBI" id="CHEBI:15378"/>
        <dbReference type="ChEBI" id="CHEBI:36264"/>
        <dbReference type="ChEBI" id="CHEBI:62727"/>
        <dbReference type="ChEBI" id="CHEBI:71302"/>
        <dbReference type="ChEBI" id="CHEBI:456215"/>
        <dbReference type="EC" id="2.10.1.1"/>
    </reaction>
</comment>
<dbReference type="Proteomes" id="UP000559117">
    <property type="component" value="Unassembled WGS sequence"/>
</dbReference>
<dbReference type="Gene3D" id="2.170.190.11">
    <property type="entry name" value="Molybdopterin biosynthesis moea protein, domain 3"/>
    <property type="match status" value="1"/>
</dbReference>
<comment type="pathway">
    <text evidence="7">Cofactor biosynthesis; molybdopterin biosynthesis.</text>
</comment>